<evidence type="ECO:0000256" key="1">
    <source>
        <dbReference type="SAM" id="Phobius"/>
    </source>
</evidence>
<dbReference type="Proteomes" id="UP001238467">
    <property type="component" value="Unassembled WGS sequence"/>
</dbReference>
<sequence length="39" mass="3995">MSALGFLPIPLVSALLLVGFAVSMMIAFNVLGERGSGKS</sequence>
<name>A0ABU0DDN2_9HYPH</name>
<keyword evidence="1" id="KW-1133">Transmembrane helix</keyword>
<gene>
    <name evidence="2" type="ORF">J2S76_000822</name>
</gene>
<protein>
    <submittedName>
        <fullName evidence="2">Uncharacterized protein (DUF697 family)</fullName>
    </submittedName>
</protein>
<keyword evidence="1" id="KW-0812">Transmembrane</keyword>
<reference evidence="2 3" key="1">
    <citation type="submission" date="2023-07" db="EMBL/GenBank/DDBJ databases">
        <title>Genomic Encyclopedia of Type Strains, Phase IV (KMG-IV): sequencing the most valuable type-strain genomes for metagenomic binning, comparative biology and taxonomic classification.</title>
        <authorList>
            <person name="Goeker M."/>
        </authorList>
    </citation>
    <scope>NUCLEOTIDE SEQUENCE [LARGE SCALE GENOMIC DNA]</scope>
    <source>
        <strain evidence="2 3">DSM 1277</strain>
    </source>
</reference>
<keyword evidence="1" id="KW-0472">Membrane</keyword>
<comment type="caution">
    <text evidence="2">The sequence shown here is derived from an EMBL/GenBank/DDBJ whole genome shotgun (WGS) entry which is preliminary data.</text>
</comment>
<proteinExistence type="predicted"/>
<accession>A0ABU0DDN2</accession>
<evidence type="ECO:0000313" key="2">
    <source>
        <dbReference type="EMBL" id="MDQ0346405.1"/>
    </source>
</evidence>
<feature type="transmembrane region" description="Helical" evidence="1">
    <location>
        <begin position="6"/>
        <end position="31"/>
    </location>
</feature>
<organism evidence="2 3">
    <name type="scientific">Ancylobacter vacuolatus</name>
    <dbReference type="NCBI Taxonomy" id="223389"/>
    <lineage>
        <taxon>Bacteria</taxon>
        <taxon>Pseudomonadati</taxon>
        <taxon>Pseudomonadota</taxon>
        <taxon>Alphaproteobacteria</taxon>
        <taxon>Hyphomicrobiales</taxon>
        <taxon>Xanthobacteraceae</taxon>
        <taxon>Ancylobacter</taxon>
    </lineage>
</organism>
<dbReference type="EMBL" id="JAUSUH010000002">
    <property type="protein sequence ID" value="MDQ0346405.1"/>
    <property type="molecule type" value="Genomic_DNA"/>
</dbReference>
<evidence type="ECO:0000313" key="3">
    <source>
        <dbReference type="Proteomes" id="UP001238467"/>
    </source>
</evidence>
<keyword evidence="3" id="KW-1185">Reference proteome</keyword>